<proteinExistence type="predicted"/>
<dbReference type="EMBL" id="KV417745">
    <property type="protein sequence ID" value="KZP07602.1"/>
    <property type="molecule type" value="Genomic_DNA"/>
</dbReference>
<gene>
    <name evidence="1" type="ORF">FIBSPDRAFT_901918</name>
</gene>
<keyword evidence="2" id="KW-1185">Reference proteome</keyword>
<name>A0A165WF33_9AGAM</name>
<dbReference type="Proteomes" id="UP000076532">
    <property type="component" value="Unassembled WGS sequence"/>
</dbReference>
<accession>A0A165WF33</accession>
<protein>
    <submittedName>
        <fullName evidence="1">Uncharacterized protein</fullName>
    </submittedName>
</protein>
<evidence type="ECO:0000313" key="2">
    <source>
        <dbReference type="Proteomes" id="UP000076532"/>
    </source>
</evidence>
<reference evidence="1 2" key="1">
    <citation type="journal article" date="2016" name="Mol. Biol. Evol.">
        <title>Comparative Genomics of Early-Diverging Mushroom-Forming Fungi Provides Insights into the Origins of Lignocellulose Decay Capabilities.</title>
        <authorList>
            <person name="Nagy L.G."/>
            <person name="Riley R."/>
            <person name="Tritt A."/>
            <person name="Adam C."/>
            <person name="Daum C."/>
            <person name="Floudas D."/>
            <person name="Sun H."/>
            <person name="Yadav J.S."/>
            <person name="Pangilinan J."/>
            <person name="Larsson K.H."/>
            <person name="Matsuura K."/>
            <person name="Barry K."/>
            <person name="Labutti K."/>
            <person name="Kuo R."/>
            <person name="Ohm R.A."/>
            <person name="Bhattacharya S.S."/>
            <person name="Shirouzu T."/>
            <person name="Yoshinaga Y."/>
            <person name="Martin F.M."/>
            <person name="Grigoriev I.V."/>
            <person name="Hibbett D.S."/>
        </authorList>
    </citation>
    <scope>NUCLEOTIDE SEQUENCE [LARGE SCALE GENOMIC DNA]</scope>
    <source>
        <strain evidence="1 2">CBS 109695</strain>
    </source>
</reference>
<evidence type="ECO:0000313" key="1">
    <source>
        <dbReference type="EMBL" id="KZP07602.1"/>
    </source>
</evidence>
<sequence length="123" mass="13645">MKQLEYPVITFGGTQADQRRLPGSVPVAAPVDLSDTTVLVVADDEQRRSTPFMRVLVRAAFIKVLVKRAMNSTKSKKLKVCVVTVHYDDKGGRGTSWMASSMTEMAAHPCSDWQYCRIRPGSL</sequence>
<dbReference type="AlphaFoldDB" id="A0A165WF33"/>
<organism evidence="1 2">
    <name type="scientific">Athelia psychrophila</name>
    <dbReference type="NCBI Taxonomy" id="1759441"/>
    <lineage>
        <taxon>Eukaryota</taxon>
        <taxon>Fungi</taxon>
        <taxon>Dikarya</taxon>
        <taxon>Basidiomycota</taxon>
        <taxon>Agaricomycotina</taxon>
        <taxon>Agaricomycetes</taxon>
        <taxon>Agaricomycetidae</taxon>
        <taxon>Atheliales</taxon>
        <taxon>Atheliaceae</taxon>
        <taxon>Athelia</taxon>
    </lineage>
</organism>